<dbReference type="CDD" id="cd03702">
    <property type="entry name" value="IF2_mtIF2_II"/>
    <property type="match status" value="1"/>
</dbReference>
<gene>
    <name evidence="7" type="ORF">S01H4_08628</name>
</gene>
<evidence type="ECO:0000256" key="1">
    <source>
        <dbReference type="ARBA" id="ARBA00007733"/>
    </source>
</evidence>
<evidence type="ECO:0000259" key="6">
    <source>
        <dbReference type="PROSITE" id="PS51722"/>
    </source>
</evidence>
<protein>
    <recommendedName>
        <fullName evidence="6">Tr-type G domain-containing protein</fullName>
    </recommendedName>
</protein>
<dbReference type="SUPFAM" id="SSF50447">
    <property type="entry name" value="Translation proteins"/>
    <property type="match status" value="1"/>
</dbReference>
<dbReference type="InterPro" id="IPR053905">
    <property type="entry name" value="EF-G-like_DII"/>
</dbReference>
<dbReference type="PRINTS" id="PR00449">
    <property type="entry name" value="RASTRNSFRMNG"/>
</dbReference>
<dbReference type="Pfam" id="PF04760">
    <property type="entry name" value="IF2_N"/>
    <property type="match status" value="1"/>
</dbReference>
<dbReference type="InterPro" id="IPR000795">
    <property type="entry name" value="T_Tr_GTP-bd_dom"/>
</dbReference>
<evidence type="ECO:0000256" key="5">
    <source>
        <dbReference type="ARBA" id="ARBA00023134"/>
    </source>
</evidence>
<dbReference type="InterPro" id="IPR009000">
    <property type="entry name" value="Transl_B-barrel_sf"/>
</dbReference>
<keyword evidence="5" id="KW-0342">GTP-binding</keyword>
<feature type="domain" description="Tr-type G" evidence="6">
    <location>
        <begin position="93"/>
        <end position="262"/>
    </location>
</feature>
<dbReference type="Pfam" id="PF11987">
    <property type="entry name" value="IF-2"/>
    <property type="match status" value="1"/>
</dbReference>
<dbReference type="FunFam" id="2.40.30.10:FF:000054">
    <property type="entry name" value="Translation initiation factor IF-2"/>
    <property type="match status" value="1"/>
</dbReference>
<dbReference type="InterPro" id="IPR005225">
    <property type="entry name" value="Small_GTP-bd"/>
</dbReference>
<dbReference type="PROSITE" id="PS51722">
    <property type="entry name" value="G_TR_2"/>
    <property type="match status" value="1"/>
</dbReference>
<reference evidence="7" key="1">
    <citation type="journal article" date="2014" name="Front. Microbiol.">
        <title>High frequency of phylogenetically diverse reductive dehalogenase-homologous genes in deep subseafloor sedimentary metagenomes.</title>
        <authorList>
            <person name="Kawai M."/>
            <person name="Futagami T."/>
            <person name="Toyoda A."/>
            <person name="Takaki Y."/>
            <person name="Nishi S."/>
            <person name="Hori S."/>
            <person name="Arai W."/>
            <person name="Tsubouchi T."/>
            <person name="Morono Y."/>
            <person name="Uchiyama I."/>
            <person name="Ito T."/>
            <person name="Fujiyama A."/>
            <person name="Inagaki F."/>
            <person name="Takami H."/>
        </authorList>
    </citation>
    <scope>NUCLEOTIDE SEQUENCE</scope>
    <source>
        <strain evidence="7">Expedition CK06-06</strain>
    </source>
</reference>
<proteinExistence type="inferred from homology"/>
<comment type="caution">
    <text evidence="7">The sequence shown here is derived from an EMBL/GenBank/DDBJ whole genome shotgun (WGS) entry which is preliminary data.</text>
</comment>
<dbReference type="Pfam" id="PF00009">
    <property type="entry name" value="GTP_EFTU"/>
    <property type="match status" value="1"/>
</dbReference>
<evidence type="ECO:0000256" key="3">
    <source>
        <dbReference type="ARBA" id="ARBA00022741"/>
    </source>
</evidence>
<dbReference type="Gene3D" id="3.40.50.300">
    <property type="entry name" value="P-loop containing nucleotide triphosphate hydrolases"/>
    <property type="match status" value="1"/>
</dbReference>
<organism evidence="7">
    <name type="scientific">marine sediment metagenome</name>
    <dbReference type="NCBI Taxonomy" id="412755"/>
    <lineage>
        <taxon>unclassified sequences</taxon>
        <taxon>metagenomes</taxon>
        <taxon>ecological metagenomes</taxon>
    </lineage>
</organism>
<dbReference type="InterPro" id="IPR000178">
    <property type="entry name" value="TF_IF2_bacterial-like"/>
</dbReference>
<dbReference type="InterPro" id="IPR006847">
    <property type="entry name" value="IF2_N"/>
</dbReference>
<dbReference type="GO" id="GO:0005829">
    <property type="term" value="C:cytosol"/>
    <property type="evidence" value="ECO:0007669"/>
    <property type="project" value="TreeGrafter"/>
</dbReference>
<evidence type="ECO:0000256" key="4">
    <source>
        <dbReference type="ARBA" id="ARBA00022917"/>
    </source>
</evidence>
<keyword evidence="4" id="KW-0648">Protein biosynthesis</keyword>
<dbReference type="GO" id="GO:0005525">
    <property type="term" value="F:GTP binding"/>
    <property type="evidence" value="ECO:0007669"/>
    <property type="project" value="UniProtKB-KW"/>
</dbReference>
<dbReference type="NCBIfam" id="TIGR00231">
    <property type="entry name" value="small_GTP"/>
    <property type="match status" value="1"/>
</dbReference>
<dbReference type="GO" id="GO:0003743">
    <property type="term" value="F:translation initiation factor activity"/>
    <property type="evidence" value="ECO:0007669"/>
    <property type="project" value="UniProtKB-KW"/>
</dbReference>
<keyword evidence="2" id="KW-0396">Initiation factor</keyword>
<evidence type="ECO:0000256" key="2">
    <source>
        <dbReference type="ARBA" id="ARBA00022540"/>
    </source>
</evidence>
<dbReference type="InterPro" id="IPR023115">
    <property type="entry name" value="TIF_IF2_dom3"/>
</dbReference>
<comment type="similarity">
    <text evidence="1">Belongs to the TRAFAC class translation factor GTPase superfamily. Classic translation factor GTPase family. IF-2 subfamily.</text>
</comment>
<dbReference type="InterPro" id="IPR027417">
    <property type="entry name" value="P-loop_NTPase"/>
</dbReference>
<dbReference type="AlphaFoldDB" id="X1ANJ4"/>
<dbReference type="EMBL" id="BART01002989">
    <property type="protein sequence ID" value="GAG70947.1"/>
    <property type="molecule type" value="Genomic_DNA"/>
</dbReference>
<name>X1ANJ4_9ZZZZ</name>
<dbReference type="SUPFAM" id="SSF52540">
    <property type="entry name" value="P-loop containing nucleoside triphosphate hydrolases"/>
    <property type="match status" value="1"/>
</dbReference>
<dbReference type="Gene3D" id="2.40.30.10">
    <property type="entry name" value="Translation factors"/>
    <property type="match status" value="1"/>
</dbReference>
<dbReference type="CDD" id="cd01887">
    <property type="entry name" value="IF2_eIF5B"/>
    <property type="match status" value="1"/>
</dbReference>
<accession>X1ANJ4</accession>
<dbReference type="PANTHER" id="PTHR43381:SF5">
    <property type="entry name" value="TR-TYPE G DOMAIN-CONTAINING PROTEIN"/>
    <property type="match status" value="1"/>
</dbReference>
<dbReference type="NCBIfam" id="TIGR00487">
    <property type="entry name" value="IF-2"/>
    <property type="match status" value="1"/>
</dbReference>
<dbReference type="InterPro" id="IPR015760">
    <property type="entry name" value="TIF_IF2"/>
</dbReference>
<keyword evidence="3" id="KW-0547">Nucleotide-binding</keyword>
<evidence type="ECO:0000313" key="7">
    <source>
        <dbReference type="EMBL" id="GAG70947.1"/>
    </source>
</evidence>
<dbReference type="FunFam" id="3.40.50.300:FF:000019">
    <property type="entry name" value="Translation initiation factor IF-2"/>
    <property type="match status" value="1"/>
</dbReference>
<dbReference type="InterPro" id="IPR044145">
    <property type="entry name" value="IF2_II"/>
</dbReference>
<dbReference type="Pfam" id="PF22042">
    <property type="entry name" value="EF-G_D2"/>
    <property type="match status" value="1"/>
</dbReference>
<sequence length="411" mass="45021">SDKEIKKTGEKIKIKTIKLTPGITLKDFANEVNRPTSSLIKFLLGKGKAISINQSLDIDTIEILAEELRLNIKLPIKKKERLAFRRISRDLRPRPPVVTIMGHVDHGKTKLLDAIRETHVMESEAGGITQHIGAYQVDYKKKKITFIDTPGHEAFTSMRARGTQVTDIAVIVIAADDGVMPQTIEAIDHAKAAKVPMLVAINKIDLPTANVDKLKRQLQEIGLVPEEWGGDLVTVEVSAKMKTNLDELLEMILLISEIQGLKADIKCEARGTVIETQLDGRRGPVATIIIESGILKVGDAIVVGTSLGKVRAIITDKGKNVESALPSQPVEILGLSKLPQAGDEFFVVENGRVARQIVQERILQLESTKSTPTRHITLEDIAKRIEEGKIQELKLILKGDVQGSLEAVSGA</sequence>
<dbReference type="PANTHER" id="PTHR43381">
    <property type="entry name" value="TRANSLATION INITIATION FACTOR IF-2-RELATED"/>
    <property type="match status" value="1"/>
</dbReference>
<feature type="non-terminal residue" evidence="7">
    <location>
        <position position="1"/>
    </location>
</feature>
<feature type="non-terminal residue" evidence="7">
    <location>
        <position position="411"/>
    </location>
</feature>
<dbReference type="GO" id="GO:0003924">
    <property type="term" value="F:GTPase activity"/>
    <property type="evidence" value="ECO:0007669"/>
    <property type="project" value="InterPro"/>
</dbReference>